<dbReference type="RefSeq" id="WP_013605567.1">
    <property type="nucleotide sequence ID" value="NC_015151.1"/>
</dbReference>
<reference evidence="1 2" key="1">
    <citation type="journal article" date="2011" name="J. Bacteriol.">
        <title>Complete genome sequence of 'Vulcanisaeta moutnovskia' strain 768-28, a novel member of the hyperthermophilic crenarchaeal genus vulcanisaeta.</title>
        <authorList>
            <person name="Gumerov V.M."/>
            <person name="Mardanov A.V."/>
            <person name="Beletsky A.V."/>
            <person name="Prokofeva M.I."/>
            <person name="Bonch-Osmolovskaya E.A."/>
            <person name="Ravin N.V."/>
            <person name="Skryabin K.G."/>
        </authorList>
    </citation>
    <scope>NUCLEOTIDE SEQUENCE [LARGE SCALE GENOMIC DNA]</scope>
    <source>
        <strain evidence="1 2">768-28</strain>
    </source>
</reference>
<protein>
    <submittedName>
        <fullName evidence="1">Uncharacterized protein</fullName>
    </submittedName>
</protein>
<dbReference type="KEGG" id="vmo:VMUT_2210"/>
<accession>F0QXJ1</accession>
<gene>
    <name evidence="1" type="ordered locus">VMUT_2210</name>
</gene>
<proteinExistence type="predicted"/>
<evidence type="ECO:0000313" key="2">
    <source>
        <dbReference type="Proteomes" id="UP000007485"/>
    </source>
</evidence>
<dbReference type="EMBL" id="CP002529">
    <property type="protein sequence ID" value="ADY02406.1"/>
    <property type="molecule type" value="Genomic_DNA"/>
</dbReference>
<dbReference type="HOGENOM" id="CLU_137177_0_0_2"/>
<organism evidence="1 2">
    <name type="scientific">Vulcanisaeta moutnovskia (strain 768-28)</name>
    <dbReference type="NCBI Taxonomy" id="985053"/>
    <lineage>
        <taxon>Archaea</taxon>
        <taxon>Thermoproteota</taxon>
        <taxon>Thermoprotei</taxon>
        <taxon>Thermoproteales</taxon>
        <taxon>Thermoproteaceae</taxon>
        <taxon>Vulcanisaeta</taxon>
    </lineage>
</organism>
<dbReference type="eggNOG" id="arCOG05362">
    <property type="taxonomic scope" value="Archaea"/>
</dbReference>
<dbReference type="GeneID" id="10289862"/>
<dbReference type="AlphaFoldDB" id="F0QXJ1"/>
<dbReference type="OrthoDB" id="55635at2157"/>
<sequence>MGIFRKEFTYNKQVNLNDVVQKFSSYLVNDGWRVQQKVEGSRALVQAQKGGILRDLIAADRALTFTFEQFSDKLRVTVGVGKWLQNLAVTALETLFLGELFLAVDVAEMLWNEHVEKTLVKKLEEIIQTS</sequence>
<evidence type="ECO:0000313" key="1">
    <source>
        <dbReference type="EMBL" id="ADY02406.1"/>
    </source>
</evidence>
<keyword evidence="2" id="KW-1185">Reference proteome</keyword>
<dbReference type="Proteomes" id="UP000007485">
    <property type="component" value="Chromosome"/>
</dbReference>
<name>F0QXJ1_VULM7</name>